<protein>
    <recommendedName>
        <fullName evidence="5">Lysozyme inhibitor LprI N-terminal domain-containing protein</fullName>
    </recommendedName>
</protein>
<proteinExistence type="predicted"/>
<feature type="chain" id="PRO_5012918006" description="Lysozyme inhibitor LprI N-terminal domain-containing protein" evidence="2">
    <location>
        <begin position="21"/>
        <end position="280"/>
    </location>
</feature>
<dbReference type="EMBL" id="NBYO01000001">
    <property type="protein sequence ID" value="OXT01759.1"/>
    <property type="molecule type" value="Genomic_DNA"/>
</dbReference>
<accession>A0A231V0M1</accession>
<sequence>MRLAIGFLTAIAMAASAANAREAIKPSLSDAGILAYWKLECQARSDLVVKADVEQSLKALMDRSIDAMDPSEVDSKFRSGAWQLLLAGPQRSCPIIAGLYGPDGTYKSGWLELNAKKAAWLRAAASPIKSKKPDQQSTRPKVQRQSEENEKACASMTKFLAAGDRLLTKLLADERVWIRLGSEYHASFLELQNLAAKAMAATWKAHWISIDSWFPAMGSINSYANNDFRRAMSPRVLANFITTQPDRYGLSSQALQRMAAENAWIPGEFLKNCEHSEKRP</sequence>
<evidence type="ECO:0000313" key="4">
    <source>
        <dbReference type="Proteomes" id="UP000215405"/>
    </source>
</evidence>
<dbReference type="Proteomes" id="UP000215405">
    <property type="component" value="Unassembled WGS sequence"/>
</dbReference>
<keyword evidence="2" id="KW-0732">Signal</keyword>
<dbReference type="RefSeq" id="WP_094075729.1">
    <property type="nucleotide sequence ID" value="NZ_NBYO01000001.1"/>
</dbReference>
<reference evidence="4" key="1">
    <citation type="journal article" date="2017" name="Int. J. Syst. Evol. Microbiol.">
        <title>Notoacmeibacter marinus gen. nov., sp. nov., isolated from the gut of a limpet and proposal of Notoacmeibacteraceae fam. nov. in the order Rhizobiales of the class Alphaproteobacteria.</title>
        <authorList>
            <person name="Huang Z."/>
            <person name="Guo F."/>
            <person name="Lai Q."/>
        </authorList>
    </citation>
    <scope>NUCLEOTIDE SEQUENCE [LARGE SCALE GENOMIC DNA]</scope>
    <source>
        <strain evidence="4">XMTR2A4</strain>
    </source>
</reference>
<evidence type="ECO:0000313" key="3">
    <source>
        <dbReference type="EMBL" id="OXT01759.1"/>
    </source>
</evidence>
<feature type="signal peptide" evidence="2">
    <location>
        <begin position="1"/>
        <end position="20"/>
    </location>
</feature>
<keyword evidence="4" id="KW-1185">Reference proteome</keyword>
<evidence type="ECO:0000256" key="2">
    <source>
        <dbReference type="SAM" id="SignalP"/>
    </source>
</evidence>
<name>A0A231V0M1_9HYPH</name>
<gene>
    <name evidence="3" type="ORF">B7H23_02015</name>
</gene>
<organism evidence="3 4">
    <name type="scientific">Notoacmeibacter marinus</name>
    <dbReference type="NCBI Taxonomy" id="1876515"/>
    <lineage>
        <taxon>Bacteria</taxon>
        <taxon>Pseudomonadati</taxon>
        <taxon>Pseudomonadota</taxon>
        <taxon>Alphaproteobacteria</taxon>
        <taxon>Hyphomicrobiales</taxon>
        <taxon>Notoacmeibacteraceae</taxon>
        <taxon>Notoacmeibacter</taxon>
    </lineage>
</organism>
<comment type="caution">
    <text evidence="3">The sequence shown here is derived from an EMBL/GenBank/DDBJ whole genome shotgun (WGS) entry which is preliminary data.</text>
</comment>
<evidence type="ECO:0000256" key="1">
    <source>
        <dbReference type="SAM" id="MobiDB-lite"/>
    </source>
</evidence>
<feature type="region of interest" description="Disordered" evidence="1">
    <location>
        <begin position="126"/>
        <end position="150"/>
    </location>
</feature>
<evidence type="ECO:0008006" key="5">
    <source>
        <dbReference type="Google" id="ProtNLM"/>
    </source>
</evidence>
<dbReference type="AlphaFoldDB" id="A0A231V0M1"/>